<reference evidence="1 2" key="1">
    <citation type="submission" date="2016-03" db="EMBL/GenBank/DDBJ databases">
        <authorList>
            <consortium name="Pathogen Informatics"/>
        </authorList>
    </citation>
    <scope>NUCLEOTIDE SEQUENCE [LARGE SCALE GENOMIC DNA]</scope>
    <source>
        <strain evidence="2">e264</strain>
    </source>
</reference>
<organism evidence="1 2">
    <name type="scientific">Enterobacter roggenkampii</name>
    <dbReference type="NCBI Taxonomy" id="1812935"/>
    <lineage>
        <taxon>Bacteria</taxon>
        <taxon>Pseudomonadati</taxon>
        <taxon>Pseudomonadota</taxon>
        <taxon>Gammaproteobacteria</taxon>
        <taxon>Enterobacterales</taxon>
        <taxon>Enterobacteriaceae</taxon>
        <taxon>Enterobacter</taxon>
        <taxon>Enterobacter cloacae complex</taxon>
    </lineage>
</organism>
<protein>
    <submittedName>
        <fullName evidence="1">Uncharacterized protein</fullName>
    </submittedName>
</protein>
<evidence type="ECO:0000313" key="1">
    <source>
        <dbReference type="EMBL" id="SAD59106.1"/>
    </source>
</evidence>
<dbReference type="AlphaFoldDB" id="A0ABD7KRR3"/>
<name>A0ABD7KRR3_9ENTR</name>
<accession>A0ABD7KRR3</accession>
<comment type="caution">
    <text evidence="1">The sequence shown here is derived from an EMBL/GenBank/DDBJ whole genome shotgun (WGS) entry which is preliminary data.</text>
</comment>
<dbReference type="Proteomes" id="UP000077278">
    <property type="component" value="Unassembled WGS sequence"/>
</dbReference>
<proteinExistence type="predicted"/>
<gene>
    <name evidence="1" type="ORF">SAMEA2273136_05062</name>
</gene>
<dbReference type="EMBL" id="FKDD01000053">
    <property type="protein sequence ID" value="SAD59106.1"/>
    <property type="molecule type" value="Genomic_DNA"/>
</dbReference>
<sequence length="179" mass="18570">MPVESDLRHPPTPIAPRCSIALLTFVRWLRSAVIASWVENGQTTMLWPAEKAAASAGVISGSTLPSASVVVAAVIPAAVTPEETIMSLPTAPLWRQVRVTFPAFAVAVTGNPSFWVISSVNAAAIVSAVSAAEIPTSIRVPLMVTLSLPPEDAVPVRVTLPVAAVAVAASLTPTICNCR</sequence>
<evidence type="ECO:0000313" key="2">
    <source>
        <dbReference type="Proteomes" id="UP000077278"/>
    </source>
</evidence>